<accession>A0AAD7X6A2</accession>
<evidence type="ECO:0000313" key="1">
    <source>
        <dbReference type="EMBL" id="KAJ8463015.1"/>
    </source>
</evidence>
<name>A0AAD7X6A2_9APHY</name>
<evidence type="ECO:0000313" key="2">
    <source>
        <dbReference type="Proteomes" id="UP001215151"/>
    </source>
</evidence>
<dbReference type="EMBL" id="JAPEVG010000423">
    <property type="protein sequence ID" value="KAJ8463015.1"/>
    <property type="molecule type" value="Genomic_DNA"/>
</dbReference>
<comment type="caution">
    <text evidence="1">The sequence shown here is derived from an EMBL/GenBank/DDBJ whole genome shotgun (WGS) entry which is preliminary data.</text>
</comment>
<reference evidence="1" key="1">
    <citation type="submission" date="2022-11" db="EMBL/GenBank/DDBJ databases">
        <title>Genome Sequence of Cubamyces cubensis.</title>
        <authorList>
            <person name="Buettner E."/>
        </authorList>
    </citation>
    <scope>NUCLEOTIDE SEQUENCE</scope>
    <source>
        <strain evidence="1">MPL-01</strain>
    </source>
</reference>
<proteinExistence type="predicted"/>
<dbReference type="Proteomes" id="UP001215151">
    <property type="component" value="Unassembled WGS sequence"/>
</dbReference>
<dbReference type="AlphaFoldDB" id="A0AAD7X6A2"/>
<protein>
    <submittedName>
        <fullName evidence="1">Uncharacterized protein</fullName>
    </submittedName>
</protein>
<gene>
    <name evidence="1" type="ORF">ONZ51_g10535</name>
</gene>
<organism evidence="1 2">
    <name type="scientific">Trametes cubensis</name>
    <dbReference type="NCBI Taxonomy" id="1111947"/>
    <lineage>
        <taxon>Eukaryota</taxon>
        <taxon>Fungi</taxon>
        <taxon>Dikarya</taxon>
        <taxon>Basidiomycota</taxon>
        <taxon>Agaricomycotina</taxon>
        <taxon>Agaricomycetes</taxon>
        <taxon>Polyporales</taxon>
        <taxon>Polyporaceae</taxon>
        <taxon>Trametes</taxon>
    </lineage>
</organism>
<sequence>MGFCLCNSEESILTRVSGGMALRIITTMDESVYFDFPVGWSNPAVDSTEANVVKASRGVYGYESLGDIATHMVYIYVQHPVDEVYRTTNGR</sequence>
<keyword evidence="2" id="KW-1185">Reference proteome</keyword>